<sequence>MEALIEAEEGQGGEGEGGIDCAALAGGGGRCLAEQTGGVCDRPDHPLVHTRGLGGSPIQSRGRFRNHLRHPFRRGDMIILSEAPGKSQGISLAMVAEDEDLHFHTSFKVRIMRKDDVATSLHYKCATILELNIQSDVDSWLSAHADIHNKSQCIVNSIIQLPDVVTDQCPNCNNSFDTSRFENDLDEYQIEAMESIVSSLSCKHFEHNIKLIKGPKDFRKTKLISAILVLIGHTLHCVVYAPSVSDVGILNEIKHLNMSQDQYRQFCEKAIVFERACDLGADFRHMLVESRIDSARKFLGTPG</sequence>
<dbReference type="AlphaFoldDB" id="A0A0E0KML0"/>
<proteinExistence type="predicted"/>
<name>A0A0E0KML0_ORYPU</name>
<dbReference type="Gramene" id="OPUNC04G02010.1">
    <property type="protein sequence ID" value="OPUNC04G02010.1"/>
    <property type="gene ID" value="OPUNC04G02010"/>
</dbReference>
<evidence type="ECO:0000313" key="1">
    <source>
        <dbReference type="EnsemblPlants" id="OPUNC04G02010.1"/>
    </source>
</evidence>
<reference evidence="1" key="2">
    <citation type="submission" date="2018-05" db="EMBL/GenBank/DDBJ databases">
        <title>OpunRS2 (Oryza punctata Reference Sequence Version 2).</title>
        <authorList>
            <person name="Zhang J."/>
            <person name="Kudrna D."/>
            <person name="Lee S."/>
            <person name="Talag J."/>
            <person name="Welchert J."/>
            <person name="Wing R.A."/>
        </authorList>
    </citation>
    <scope>NUCLEOTIDE SEQUENCE [LARGE SCALE GENOMIC DNA]</scope>
</reference>
<organism evidence="1">
    <name type="scientific">Oryza punctata</name>
    <name type="common">Red rice</name>
    <dbReference type="NCBI Taxonomy" id="4537"/>
    <lineage>
        <taxon>Eukaryota</taxon>
        <taxon>Viridiplantae</taxon>
        <taxon>Streptophyta</taxon>
        <taxon>Embryophyta</taxon>
        <taxon>Tracheophyta</taxon>
        <taxon>Spermatophyta</taxon>
        <taxon>Magnoliopsida</taxon>
        <taxon>Liliopsida</taxon>
        <taxon>Poales</taxon>
        <taxon>Poaceae</taxon>
        <taxon>BOP clade</taxon>
        <taxon>Oryzoideae</taxon>
        <taxon>Oryzeae</taxon>
        <taxon>Oryzinae</taxon>
        <taxon>Oryza</taxon>
    </lineage>
</organism>
<dbReference type="OMA" id="KHFEHNI"/>
<accession>A0A0E0KML0</accession>
<evidence type="ECO:0000313" key="2">
    <source>
        <dbReference type="Proteomes" id="UP000026962"/>
    </source>
</evidence>
<dbReference type="Proteomes" id="UP000026962">
    <property type="component" value="Chromosome 4"/>
</dbReference>
<dbReference type="EnsemblPlants" id="OPUNC04G02010.1">
    <property type="protein sequence ID" value="OPUNC04G02010.1"/>
    <property type="gene ID" value="OPUNC04G02010"/>
</dbReference>
<protein>
    <submittedName>
        <fullName evidence="1">Uncharacterized protein</fullName>
    </submittedName>
</protein>
<dbReference type="STRING" id="4537.A0A0E0KML0"/>
<keyword evidence="2" id="KW-1185">Reference proteome</keyword>
<reference evidence="1" key="1">
    <citation type="submission" date="2015-04" db="UniProtKB">
        <authorList>
            <consortium name="EnsemblPlants"/>
        </authorList>
    </citation>
    <scope>IDENTIFICATION</scope>
</reference>
<dbReference type="HOGENOM" id="CLU_919473_0_0_1"/>